<dbReference type="EMBL" id="JAEVHI010000001">
    <property type="protein sequence ID" value="KAG5304161.1"/>
    <property type="molecule type" value="Genomic_DNA"/>
</dbReference>
<comment type="caution">
    <text evidence="1">The sequence shown here is derived from an EMBL/GenBank/DDBJ whole genome shotgun (WGS) entry which is preliminary data.</text>
</comment>
<accession>A0A8H7Z7G1</accession>
<dbReference type="VEuPathDB" id="FungiDB:I7I52_02404"/>
<protein>
    <submittedName>
        <fullName evidence="1">Uncharacterized protein</fullName>
    </submittedName>
</protein>
<evidence type="ECO:0000313" key="2">
    <source>
        <dbReference type="Proteomes" id="UP000670092"/>
    </source>
</evidence>
<sequence>MTQELGPTVGLVERSRAIPATLWGSTDRERIGVISERDANNTMGRFKCFDFRWFKVLSVAGWVEIEIILHPAFTALSIHC</sequence>
<dbReference type="Proteomes" id="UP000670092">
    <property type="component" value="Unassembled WGS sequence"/>
</dbReference>
<gene>
    <name evidence="1" type="ORF">I7I52_02404</name>
</gene>
<evidence type="ECO:0000313" key="1">
    <source>
        <dbReference type="EMBL" id="KAG5304161.1"/>
    </source>
</evidence>
<name>A0A8H7Z7G1_AJECA</name>
<dbReference type="AlphaFoldDB" id="A0A8H7Z7G1"/>
<reference evidence="1 2" key="1">
    <citation type="submission" date="2021-01" db="EMBL/GenBank/DDBJ databases">
        <title>Chromosome-level genome assembly of a human fungal pathogen reveals clustering of transcriptionally co-regulated genes.</title>
        <authorList>
            <person name="Voorhies M."/>
            <person name="Cohen S."/>
            <person name="Shea T.P."/>
            <person name="Petrus S."/>
            <person name="Munoz J.F."/>
            <person name="Poplawski S."/>
            <person name="Goldman W.E."/>
            <person name="Michael T."/>
            <person name="Cuomo C.A."/>
            <person name="Sil A."/>
            <person name="Beyhan S."/>
        </authorList>
    </citation>
    <scope>NUCLEOTIDE SEQUENCE [LARGE SCALE GENOMIC DNA]</scope>
    <source>
        <strain evidence="1 2">G184AR</strain>
    </source>
</reference>
<organism evidence="1 2">
    <name type="scientific">Ajellomyces capsulatus</name>
    <name type="common">Darling's disease fungus</name>
    <name type="synonym">Histoplasma capsulatum</name>
    <dbReference type="NCBI Taxonomy" id="5037"/>
    <lineage>
        <taxon>Eukaryota</taxon>
        <taxon>Fungi</taxon>
        <taxon>Dikarya</taxon>
        <taxon>Ascomycota</taxon>
        <taxon>Pezizomycotina</taxon>
        <taxon>Eurotiomycetes</taxon>
        <taxon>Eurotiomycetidae</taxon>
        <taxon>Onygenales</taxon>
        <taxon>Ajellomycetaceae</taxon>
        <taxon>Histoplasma</taxon>
    </lineage>
</organism>
<proteinExistence type="predicted"/>